<evidence type="ECO:0000313" key="9">
    <source>
        <dbReference type="EMBL" id="KAL2073347.1"/>
    </source>
</evidence>
<evidence type="ECO:0000256" key="3">
    <source>
        <dbReference type="ARBA" id="ARBA00010617"/>
    </source>
</evidence>
<dbReference type="PANTHER" id="PTHR24306">
    <property type="match status" value="1"/>
</dbReference>
<keyword evidence="8" id="KW-0812">Transmembrane</keyword>
<dbReference type="Gene3D" id="1.10.630.10">
    <property type="entry name" value="Cytochrome P450"/>
    <property type="match status" value="1"/>
</dbReference>
<dbReference type="PRINTS" id="PR00465">
    <property type="entry name" value="EP450IV"/>
</dbReference>
<feature type="region of interest" description="Disordered" evidence="7">
    <location>
        <begin position="539"/>
        <end position="560"/>
    </location>
</feature>
<comment type="similarity">
    <text evidence="3">Belongs to the cytochrome P450 family.</text>
</comment>
<evidence type="ECO:0000256" key="8">
    <source>
        <dbReference type="SAM" id="Phobius"/>
    </source>
</evidence>
<keyword evidence="8" id="KW-0472">Membrane</keyword>
<comment type="cofactor">
    <cofactor evidence="1">
        <name>heme</name>
        <dbReference type="ChEBI" id="CHEBI:30413"/>
    </cofactor>
</comment>
<dbReference type="Proteomes" id="UP001595075">
    <property type="component" value="Unassembled WGS sequence"/>
</dbReference>
<dbReference type="EMBL" id="JAZHXI010000003">
    <property type="protein sequence ID" value="KAL2073347.1"/>
    <property type="molecule type" value="Genomic_DNA"/>
</dbReference>
<name>A0ABR4CU58_9HELO</name>
<reference evidence="9 10" key="1">
    <citation type="journal article" date="2024" name="Commun. Biol.">
        <title>Comparative genomic analysis of thermophilic fungi reveals convergent evolutionary adaptations and gene losses.</title>
        <authorList>
            <person name="Steindorff A.S."/>
            <person name="Aguilar-Pontes M.V."/>
            <person name="Robinson A.J."/>
            <person name="Andreopoulos B."/>
            <person name="LaButti K."/>
            <person name="Kuo A."/>
            <person name="Mondo S."/>
            <person name="Riley R."/>
            <person name="Otillar R."/>
            <person name="Haridas S."/>
            <person name="Lipzen A."/>
            <person name="Grimwood J."/>
            <person name="Schmutz J."/>
            <person name="Clum A."/>
            <person name="Reid I.D."/>
            <person name="Moisan M.C."/>
            <person name="Butler G."/>
            <person name="Nguyen T.T.M."/>
            <person name="Dewar K."/>
            <person name="Conant G."/>
            <person name="Drula E."/>
            <person name="Henrissat B."/>
            <person name="Hansel C."/>
            <person name="Singer S."/>
            <person name="Hutchinson M.I."/>
            <person name="de Vries R.P."/>
            <person name="Natvig D.O."/>
            <person name="Powell A.J."/>
            <person name="Tsang A."/>
            <person name="Grigoriev I.V."/>
        </authorList>
    </citation>
    <scope>NUCLEOTIDE SEQUENCE [LARGE SCALE GENOMIC DNA]</scope>
    <source>
        <strain evidence="9 10">CBS 494.80</strain>
    </source>
</reference>
<dbReference type="InterPro" id="IPR001128">
    <property type="entry name" value="Cyt_P450"/>
</dbReference>
<dbReference type="Pfam" id="PF00067">
    <property type="entry name" value="p450"/>
    <property type="match status" value="1"/>
</dbReference>
<feature type="transmembrane region" description="Helical" evidence="8">
    <location>
        <begin position="20"/>
        <end position="39"/>
    </location>
</feature>
<evidence type="ECO:0000256" key="1">
    <source>
        <dbReference type="ARBA" id="ARBA00001971"/>
    </source>
</evidence>
<keyword evidence="6" id="KW-0408">Iron</keyword>
<keyword evidence="4" id="KW-0443">Lipid metabolism</keyword>
<evidence type="ECO:0000256" key="4">
    <source>
        <dbReference type="ARBA" id="ARBA00022516"/>
    </source>
</evidence>
<keyword evidence="10" id="KW-1185">Reference proteome</keyword>
<evidence type="ECO:0000256" key="5">
    <source>
        <dbReference type="ARBA" id="ARBA00022723"/>
    </source>
</evidence>
<dbReference type="SUPFAM" id="SSF48264">
    <property type="entry name" value="Cytochrome P450"/>
    <property type="match status" value="1"/>
</dbReference>
<dbReference type="InterPro" id="IPR036396">
    <property type="entry name" value="Cyt_P450_sf"/>
</dbReference>
<dbReference type="CDD" id="cd11040">
    <property type="entry name" value="CYP7_CYP8-like"/>
    <property type="match status" value="1"/>
</dbReference>
<gene>
    <name evidence="9" type="ORF">VTL71DRAFT_10671</name>
</gene>
<proteinExistence type="inferred from homology"/>
<evidence type="ECO:0000313" key="10">
    <source>
        <dbReference type="Proteomes" id="UP001595075"/>
    </source>
</evidence>
<keyword evidence="4" id="KW-0444">Lipid biosynthesis</keyword>
<accession>A0ABR4CU58</accession>
<comment type="caution">
    <text evidence="9">The sequence shown here is derived from an EMBL/GenBank/DDBJ whole genome shotgun (WGS) entry which is preliminary data.</text>
</comment>
<evidence type="ECO:0008006" key="11">
    <source>
        <dbReference type="Google" id="ProtNLM"/>
    </source>
</evidence>
<dbReference type="PANTHER" id="PTHR24306:SF7">
    <property type="entry name" value="AHBB"/>
    <property type="match status" value="1"/>
</dbReference>
<keyword evidence="8" id="KW-1133">Transmembrane helix</keyword>
<evidence type="ECO:0000256" key="7">
    <source>
        <dbReference type="SAM" id="MobiDB-lite"/>
    </source>
</evidence>
<feature type="compositionally biased region" description="Basic residues" evidence="7">
    <location>
        <begin position="550"/>
        <end position="560"/>
    </location>
</feature>
<protein>
    <recommendedName>
        <fullName evidence="11">Cytochrome P450</fullName>
    </recommendedName>
</protein>
<keyword evidence="5" id="KW-0479">Metal-binding</keyword>
<sequence length="560" mass="63065">MEGSLRLHEILSTLKNHVKASPYFTTFVLLSFWVLFTRLRTGIEKSKRQNQTSAPEKNIPILPYWIPFIGHAPEFAWSFDDLLVKGRDTTKDGIFGIHMMGSKHFMVIMPSLVQQFFKQRSTVLSGQDFIFWICIKYFGDGGATANTEPAKFKAVHSTLNSLLKEPFLSEATEKTVRLVERQMPTVISFGEKAEGLKEWESMANVVRDGETAEVDFFPLVMNYVADVAGNVLMGDDFLKNNPGITQDLWEFDSKFNAFLTGIPIVTPGLAKAKIAREKLKAAISEWNHAATDHINGKTVDDKWSGISDISETMRIRLKAFQSVDVDEEFAIAQNLALYWGLMVNANKVLFWVLLHIISSPDLLSTIREEIAPFAKFSPATENLQLDVDSLVKSCPVFKGTFFEAMRLYTAGVSYKKVLQDVTLTESAEDAAKFGKPVPQTYHISKGNFLVIPHAVMQTDARIWDQPNSFNPHRFLVPDDQDPKKMHAEQGHLHAFGGGTSICKGRFFAEREILIFAAGFLTTWEFDAVKGEKWNIPGKSYNGTGSASPKKNVRVRMTRRR</sequence>
<organism evidence="9 10">
    <name type="scientific">Oculimacula yallundae</name>
    <dbReference type="NCBI Taxonomy" id="86028"/>
    <lineage>
        <taxon>Eukaryota</taxon>
        <taxon>Fungi</taxon>
        <taxon>Dikarya</taxon>
        <taxon>Ascomycota</taxon>
        <taxon>Pezizomycotina</taxon>
        <taxon>Leotiomycetes</taxon>
        <taxon>Helotiales</taxon>
        <taxon>Ploettnerulaceae</taxon>
        <taxon>Oculimacula</taxon>
    </lineage>
</organism>
<evidence type="ECO:0000256" key="2">
    <source>
        <dbReference type="ARBA" id="ARBA00004389"/>
    </source>
</evidence>
<evidence type="ECO:0000256" key="6">
    <source>
        <dbReference type="ARBA" id="ARBA00023004"/>
    </source>
</evidence>
<dbReference type="InterPro" id="IPR002403">
    <property type="entry name" value="Cyt_P450_E_grp-IV"/>
</dbReference>
<comment type="subcellular location">
    <subcellularLocation>
        <location evidence="2">Endoplasmic reticulum membrane</location>
        <topology evidence="2">Single-pass membrane protein</topology>
    </subcellularLocation>
</comment>